<evidence type="ECO:0000313" key="1">
    <source>
        <dbReference type="EMBL" id="TDT17865.1"/>
    </source>
</evidence>
<sequence length="225" mass="24031">MRTEISYSPAFAMATIHLDPGEGVQAEAGAMMAMTPGIGIETSTRGGIMKGLKRSVLGGESFFLNTFTASQAQDHVIVAPALPGDVITWPLTGNTVYLQSGSYLAAPSSIEVDSKWGGSKTFFSREGLFMLKCSGVGDLIVSSYGAVQAIDLGAGQTYVVDTGHMVGWDEHVQYEVQKVGNWKSTMLGGEGLVVKLTGPGRCYVQTRSPDNFIEWLTPKLPTQRS</sequence>
<protein>
    <submittedName>
        <fullName evidence="1">Uncharacterized protein (TIGR00266 family)</fullName>
    </submittedName>
</protein>
<dbReference type="InterPro" id="IPR002838">
    <property type="entry name" value="AIM24"/>
</dbReference>
<gene>
    <name evidence="1" type="ORF">BDK89_3478</name>
</gene>
<dbReference type="NCBIfam" id="TIGR00266">
    <property type="entry name" value="TIGR00266 family protein"/>
    <property type="match status" value="1"/>
</dbReference>
<comment type="caution">
    <text evidence="1">The sequence shown here is derived from an EMBL/GenBank/DDBJ whole genome shotgun (WGS) entry which is preliminary data.</text>
</comment>
<dbReference type="OrthoDB" id="9779518at2"/>
<dbReference type="SUPFAM" id="SSF51219">
    <property type="entry name" value="TRAP-like"/>
    <property type="match status" value="1"/>
</dbReference>
<dbReference type="PANTHER" id="PTHR43657">
    <property type="entry name" value="TRYPTOPHAN RNA-BINDING ATTENUATOR PROTEIN-LIKE PROTEIN"/>
    <property type="match status" value="1"/>
</dbReference>
<proteinExistence type="predicted"/>
<dbReference type="Pfam" id="PF01987">
    <property type="entry name" value="AIM24"/>
    <property type="match status" value="1"/>
</dbReference>
<dbReference type="InterPro" id="IPR016031">
    <property type="entry name" value="Trp_RNA-bd_attenuator-like_dom"/>
</dbReference>
<organism evidence="1 2">
    <name type="scientific">Ilumatobacter fluminis</name>
    <dbReference type="NCBI Taxonomy" id="467091"/>
    <lineage>
        <taxon>Bacteria</taxon>
        <taxon>Bacillati</taxon>
        <taxon>Actinomycetota</taxon>
        <taxon>Acidimicrobiia</taxon>
        <taxon>Acidimicrobiales</taxon>
        <taxon>Ilumatobacteraceae</taxon>
        <taxon>Ilumatobacter</taxon>
    </lineage>
</organism>
<dbReference type="Proteomes" id="UP000294558">
    <property type="component" value="Unassembled WGS sequence"/>
</dbReference>
<keyword evidence="2" id="KW-1185">Reference proteome</keyword>
<dbReference type="AlphaFoldDB" id="A0A4R7I313"/>
<dbReference type="RefSeq" id="WP_133870121.1">
    <property type="nucleotide sequence ID" value="NZ_SOAU01000001.1"/>
</dbReference>
<name>A0A4R7I313_9ACTN</name>
<reference evidence="1 2" key="1">
    <citation type="submission" date="2019-03" db="EMBL/GenBank/DDBJ databases">
        <title>Sequencing the genomes of 1000 actinobacteria strains.</title>
        <authorList>
            <person name="Klenk H.-P."/>
        </authorList>
    </citation>
    <scope>NUCLEOTIDE SEQUENCE [LARGE SCALE GENOMIC DNA]</scope>
    <source>
        <strain evidence="1 2">DSM 18936</strain>
    </source>
</reference>
<accession>A0A4R7I313</accession>
<evidence type="ECO:0000313" key="2">
    <source>
        <dbReference type="Proteomes" id="UP000294558"/>
    </source>
</evidence>
<dbReference type="EMBL" id="SOAU01000001">
    <property type="protein sequence ID" value="TDT17865.1"/>
    <property type="molecule type" value="Genomic_DNA"/>
</dbReference>
<dbReference type="PANTHER" id="PTHR43657:SF1">
    <property type="entry name" value="ALTERED INHERITANCE OF MITOCHONDRIA PROTEIN 24, MITOCHONDRIAL"/>
    <property type="match status" value="1"/>
</dbReference>
<dbReference type="InterPro" id="IPR036983">
    <property type="entry name" value="AIM24_sf"/>
</dbReference>
<dbReference type="Gene3D" id="3.60.160.10">
    <property type="entry name" value="Mitochondrial biogenesis AIM24"/>
    <property type="match status" value="1"/>
</dbReference>